<reference evidence="2 3" key="1">
    <citation type="submission" date="2019-01" db="EMBL/GenBank/DDBJ databases">
        <authorList>
            <person name="Ferrante I. M."/>
        </authorList>
    </citation>
    <scope>NUCLEOTIDE SEQUENCE [LARGE SCALE GENOMIC DNA]</scope>
    <source>
        <strain evidence="2 3">B856</strain>
    </source>
</reference>
<accession>A0A448Z7D6</accession>
<dbReference type="AlphaFoldDB" id="A0A448Z7D6"/>
<proteinExistence type="predicted"/>
<dbReference type="EMBL" id="CAACVS010000148">
    <property type="protein sequence ID" value="VEU37939.1"/>
    <property type="molecule type" value="Genomic_DNA"/>
</dbReference>
<feature type="region of interest" description="Disordered" evidence="1">
    <location>
        <begin position="99"/>
        <end position="202"/>
    </location>
</feature>
<evidence type="ECO:0000256" key="1">
    <source>
        <dbReference type="SAM" id="MobiDB-lite"/>
    </source>
</evidence>
<evidence type="ECO:0000313" key="3">
    <source>
        <dbReference type="Proteomes" id="UP000291116"/>
    </source>
</evidence>
<name>A0A448Z7D6_9STRA</name>
<keyword evidence="3" id="KW-1185">Reference proteome</keyword>
<evidence type="ECO:0000313" key="2">
    <source>
        <dbReference type="EMBL" id="VEU37939.1"/>
    </source>
</evidence>
<sequence length="202" mass="23045">MSENAEENDANQSKFYRVVSTEAITDSNELFDALSNFLMKDKKRQLSAGYLDEKDQIASRLTWNNLRKVANSVLDEDCPQREPIPAWIEQKEAIVLDDAEKEPPSEYLGGDTALSTKQEQPESTTRTVTKIEPCTEFKAHENTLTPKQEAKKAKKEAKEAKKEAKSARKRERAEKREAKKAKKEAKKVKKEKKRKSIESGDE</sequence>
<feature type="compositionally biased region" description="Basic and acidic residues" evidence="1">
    <location>
        <begin position="148"/>
        <end position="177"/>
    </location>
</feature>
<gene>
    <name evidence="2" type="ORF">PSNMU_V1.4_AUG-EV-PASAV3_0047740</name>
</gene>
<protein>
    <submittedName>
        <fullName evidence="2">Uncharacterized protein</fullName>
    </submittedName>
</protein>
<feature type="compositionally biased region" description="Polar residues" evidence="1">
    <location>
        <begin position="113"/>
        <end position="128"/>
    </location>
</feature>
<dbReference type="Proteomes" id="UP000291116">
    <property type="component" value="Unassembled WGS sequence"/>
</dbReference>
<feature type="compositionally biased region" description="Basic residues" evidence="1">
    <location>
        <begin position="178"/>
        <end position="195"/>
    </location>
</feature>
<organism evidence="2 3">
    <name type="scientific">Pseudo-nitzschia multistriata</name>
    <dbReference type="NCBI Taxonomy" id="183589"/>
    <lineage>
        <taxon>Eukaryota</taxon>
        <taxon>Sar</taxon>
        <taxon>Stramenopiles</taxon>
        <taxon>Ochrophyta</taxon>
        <taxon>Bacillariophyta</taxon>
        <taxon>Bacillariophyceae</taxon>
        <taxon>Bacillariophycidae</taxon>
        <taxon>Bacillariales</taxon>
        <taxon>Bacillariaceae</taxon>
        <taxon>Pseudo-nitzschia</taxon>
    </lineage>
</organism>